<evidence type="ECO:0000259" key="4">
    <source>
        <dbReference type="Pfam" id="PF00582"/>
    </source>
</evidence>
<feature type="domain" description="UspA" evidence="4">
    <location>
        <begin position="15"/>
        <end position="153"/>
    </location>
</feature>
<dbReference type="GO" id="GO:0005524">
    <property type="term" value="F:ATP binding"/>
    <property type="evidence" value="ECO:0007669"/>
    <property type="project" value="UniProtKB-KW"/>
</dbReference>
<keyword evidence="6" id="KW-1185">Reference proteome</keyword>
<reference evidence="5 6" key="1">
    <citation type="submission" date="2020-07" db="EMBL/GenBank/DDBJ databases">
        <authorList>
            <person name="Zhuang K."/>
            <person name="Ran Y."/>
        </authorList>
    </citation>
    <scope>NUCLEOTIDE SEQUENCE [LARGE SCALE GENOMIC DNA]</scope>
    <source>
        <strain evidence="5 6">WCH-YHL-001</strain>
    </source>
</reference>
<dbReference type="PRINTS" id="PR01438">
    <property type="entry name" value="UNVRSLSTRESS"/>
</dbReference>
<dbReference type="Gene3D" id="3.40.50.620">
    <property type="entry name" value="HUPs"/>
    <property type="match status" value="2"/>
</dbReference>
<feature type="domain" description="UspA" evidence="4">
    <location>
        <begin position="165"/>
        <end position="298"/>
    </location>
</feature>
<dbReference type="SUPFAM" id="SSF52402">
    <property type="entry name" value="Adenine nucleotide alpha hydrolases-like"/>
    <property type="match status" value="2"/>
</dbReference>
<dbReference type="AlphaFoldDB" id="A0A7D6YZP0"/>
<dbReference type="PANTHER" id="PTHR46268">
    <property type="entry name" value="STRESS RESPONSE PROTEIN NHAX"/>
    <property type="match status" value="1"/>
</dbReference>
<gene>
    <name evidence="5" type="ORF">H0264_25100</name>
</gene>
<keyword evidence="3" id="KW-0067">ATP-binding</keyword>
<dbReference type="KEGG" id="nhu:H0264_25100"/>
<evidence type="ECO:0000256" key="1">
    <source>
        <dbReference type="ARBA" id="ARBA00008791"/>
    </source>
</evidence>
<accession>A0A7D6YZP0</accession>
<evidence type="ECO:0000256" key="2">
    <source>
        <dbReference type="ARBA" id="ARBA00022741"/>
    </source>
</evidence>
<dbReference type="Proteomes" id="UP000515512">
    <property type="component" value="Chromosome"/>
</dbReference>
<evidence type="ECO:0000256" key="3">
    <source>
        <dbReference type="ARBA" id="ARBA00022840"/>
    </source>
</evidence>
<evidence type="ECO:0000313" key="6">
    <source>
        <dbReference type="Proteomes" id="UP000515512"/>
    </source>
</evidence>
<sequence length="300" mass="31481">MADNAVPAPGTGIPPIVAAVDGSEISYQAVAWAAVEAELRGSPLHIITSYAIPTREDARTALGVAEVAALRADGARVLAEATRIAEHATPQRQVEITTEFTFDLIIPTLLARSKQAAMIVVGNRGRGAVRRALLGSVSTALSRHAHCPVTIVHGISQTDPVSATKPIVVGVDGTDNSMPAIEMAFEEAARRKVALIAVHAWSDTTGYDLPVVGWDSIRETEQTLLAESLAGFGERYPEVTVERVVACDTAVRALLEQADSAQLLVVGSHGRSGFAGIALGSVSAAVLHHAVCPVLVVRER</sequence>
<dbReference type="InterPro" id="IPR006016">
    <property type="entry name" value="UspA"/>
</dbReference>
<proteinExistence type="inferred from homology"/>
<evidence type="ECO:0000313" key="5">
    <source>
        <dbReference type="EMBL" id="QLY28606.1"/>
    </source>
</evidence>
<dbReference type="Pfam" id="PF00582">
    <property type="entry name" value="Usp"/>
    <property type="match status" value="2"/>
</dbReference>
<dbReference type="EMBL" id="CP059399">
    <property type="protein sequence ID" value="QLY28606.1"/>
    <property type="molecule type" value="Genomic_DNA"/>
</dbReference>
<dbReference type="PANTHER" id="PTHR46268:SF27">
    <property type="entry name" value="UNIVERSAL STRESS PROTEIN RV2623"/>
    <property type="match status" value="1"/>
</dbReference>
<dbReference type="InterPro" id="IPR006015">
    <property type="entry name" value="Universal_stress_UspA"/>
</dbReference>
<dbReference type="InterPro" id="IPR014729">
    <property type="entry name" value="Rossmann-like_a/b/a_fold"/>
</dbReference>
<name>A0A7D6YZP0_9NOCA</name>
<dbReference type="RefSeq" id="WP_181579812.1">
    <property type="nucleotide sequence ID" value="NZ_CP059399.1"/>
</dbReference>
<comment type="similarity">
    <text evidence="1">Belongs to the universal stress protein A family.</text>
</comment>
<organism evidence="5 6">
    <name type="scientific">Nocardia huaxiensis</name>
    <dbReference type="NCBI Taxonomy" id="2755382"/>
    <lineage>
        <taxon>Bacteria</taxon>
        <taxon>Bacillati</taxon>
        <taxon>Actinomycetota</taxon>
        <taxon>Actinomycetes</taxon>
        <taxon>Mycobacteriales</taxon>
        <taxon>Nocardiaceae</taxon>
        <taxon>Nocardia</taxon>
    </lineage>
</organism>
<protein>
    <submittedName>
        <fullName evidence="5">Universal stress protein</fullName>
    </submittedName>
</protein>
<keyword evidence="2" id="KW-0547">Nucleotide-binding</keyword>